<protein>
    <submittedName>
        <fullName evidence="3">Uncharacterized protein</fullName>
    </submittedName>
</protein>
<name>A0ABP0XQ45_9ROSI</name>
<gene>
    <name evidence="3" type="ORF">CITCOLO1_LOCUS1906</name>
</gene>
<dbReference type="InterPro" id="IPR057135">
    <property type="entry name" value="At4g27190-like_LRR"/>
</dbReference>
<dbReference type="Gene3D" id="3.80.10.10">
    <property type="entry name" value="Ribonuclease Inhibitor"/>
    <property type="match status" value="2"/>
</dbReference>
<dbReference type="EMBL" id="OZ021735">
    <property type="protein sequence ID" value="CAK9310288.1"/>
    <property type="molecule type" value="Genomic_DNA"/>
</dbReference>
<dbReference type="Pfam" id="PF25019">
    <property type="entry name" value="LRR_R13L1-DRL21"/>
    <property type="match status" value="1"/>
</dbReference>
<sequence length="472" mass="53101">MPEGMGKLTCLQTLSLFMLDSHKHGSKPSELNGLNDQKGSLEIIGLENLKSTPSEASLANLKEKKGPQNLTLIWNLNWDEHRSQADERVLAGLEPHPSIESLRISGYCGVKFPNWVSNPLVKLTRIVIVNCERLQNLPPIHHLPALHSLYLVNLTSLKFIDNNDPCSSSSLFFPSLESLCLMDMANLEGWWERESIVEEAEKQGNFLPTFPRLTILSISNCPKLASMPGHPPLTDITLDGVGLQMMRTIRTSSDNTFPSSSSLKSLELKGIEDLKTLPQKLQQNINSLKFLYMTECENLENSLFDDIRSSSTASTSNHPELGDAMQWKFLHNLKFLRLENLPKLVSLPIEVQHWTALKFLFISKCPNFRRLPEWIGGLVALQELEILECPKLKSLPEGIGELKALNHLRIAGCSELEEDAKKEARIGRRFHTSPVFGSSFCTLKDMKMPAILTLHILPFLQDRKQSMGYGEN</sequence>
<evidence type="ECO:0000259" key="1">
    <source>
        <dbReference type="Pfam" id="PF23247"/>
    </source>
</evidence>
<evidence type="ECO:0000313" key="3">
    <source>
        <dbReference type="EMBL" id="CAK9310288.1"/>
    </source>
</evidence>
<dbReference type="Pfam" id="PF23247">
    <property type="entry name" value="LRR_RPS2"/>
    <property type="match status" value="1"/>
</dbReference>
<evidence type="ECO:0000259" key="2">
    <source>
        <dbReference type="Pfam" id="PF25019"/>
    </source>
</evidence>
<dbReference type="PANTHER" id="PTHR47186">
    <property type="entry name" value="LEUCINE-RICH REPEAT-CONTAINING PROTEIN 57"/>
    <property type="match status" value="1"/>
</dbReference>
<dbReference type="InterPro" id="IPR032675">
    <property type="entry name" value="LRR_dom_sf"/>
</dbReference>
<keyword evidence="4" id="KW-1185">Reference proteome</keyword>
<feature type="domain" description="Disease resistance protein At4g27190-like leucine-rich repeats" evidence="1">
    <location>
        <begin position="257"/>
        <end position="389"/>
    </location>
</feature>
<accession>A0ABP0XQ45</accession>
<dbReference type="InterPro" id="IPR056789">
    <property type="entry name" value="LRR_R13L1-DRL21"/>
</dbReference>
<dbReference type="PANTHER" id="PTHR47186:SF13">
    <property type="entry name" value="DISEASE RESISTANCE PROTEIN RGA3"/>
    <property type="match status" value="1"/>
</dbReference>
<feature type="domain" description="R13L1/DRL21-like LRR repeat region" evidence="2">
    <location>
        <begin position="29"/>
        <end position="153"/>
    </location>
</feature>
<organism evidence="3 4">
    <name type="scientific">Citrullus colocynthis</name>
    <name type="common">colocynth</name>
    <dbReference type="NCBI Taxonomy" id="252529"/>
    <lineage>
        <taxon>Eukaryota</taxon>
        <taxon>Viridiplantae</taxon>
        <taxon>Streptophyta</taxon>
        <taxon>Embryophyta</taxon>
        <taxon>Tracheophyta</taxon>
        <taxon>Spermatophyta</taxon>
        <taxon>Magnoliopsida</taxon>
        <taxon>eudicotyledons</taxon>
        <taxon>Gunneridae</taxon>
        <taxon>Pentapetalae</taxon>
        <taxon>rosids</taxon>
        <taxon>fabids</taxon>
        <taxon>Cucurbitales</taxon>
        <taxon>Cucurbitaceae</taxon>
        <taxon>Benincaseae</taxon>
        <taxon>Citrullus</taxon>
    </lineage>
</organism>
<reference evidence="3 4" key="1">
    <citation type="submission" date="2024-03" db="EMBL/GenBank/DDBJ databases">
        <authorList>
            <person name="Gkanogiannis A."/>
            <person name="Becerra Lopez-Lavalle L."/>
        </authorList>
    </citation>
    <scope>NUCLEOTIDE SEQUENCE [LARGE SCALE GENOMIC DNA]</scope>
</reference>
<evidence type="ECO:0000313" key="4">
    <source>
        <dbReference type="Proteomes" id="UP001642487"/>
    </source>
</evidence>
<proteinExistence type="predicted"/>
<dbReference type="SUPFAM" id="SSF52058">
    <property type="entry name" value="L domain-like"/>
    <property type="match status" value="1"/>
</dbReference>
<dbReference type="Proteomes" id="UP001642487">
    <property type="component" value="Chromosome 1"/>
</dbReference>